<dbReference type="OrthoDB" id="9977870at2759"/>
<keyword evidence="3" id="KW-0808">Transferase</keyword>
<evidence type="ECO:0000256" key="2">
    <source>
        <dbReference type="ARBA" id="ARBA00012251"/>
    </source>
</evidence>
<evidence type="ECO:0000256" key="8">
    <source>
        <dbReference type="ARBA" id="ARBA00022833"/>
    </source>
</evidence>
<evidence type="ECO:0000256" key="3">
    <source>
        <dbReference type="ARBA" id="ARBA00022679"/>
    </source>
</evidence>
<evidence type="ECO:0000313" key="10">
    <source>
        <dbReference type="EMBL" id="RDX54704.1"/>
    </source>
</evidence>
<sequence>MDRNNALGLTFHPDSEGFNVANLDWDSVTMVSIDFIRDDMDQKRSSFFNLGRWSSGERRLSITPVWRNAGAQWRKKLSATVENIRRRLLPTLLHAVTTGLPCKFSGAPRNATVVPYAVFTLLTNQCAACQSSFPIHEHAVIAPCGHLYHANCMLALIETSLQALASFPPRCCRQTIPFELFDRYLSRSLRSAYKERQSEYDCPKRVYCANPRCSHFLGPRDKRIPVRVLKCPAFLCGTCTCARCKASVDGPPSRHECTHDPGHRATLQLGIRMGWVRCPTCEELIERHGGCAHMTCVCGTDFCYRCRAVWKTCNCVDWGDGVGADDHEARLFAPLEEGGDLGPRLTLWIPPILERGREETDDGRASWVDVVPTPRRRSRSFTHTRPDSLAAYTAFFLDRSRPGQSSHMAASPKVSVLASGPVHAEDDVVPCFPFLVDPQLLARGLQAQEIRRRRRAVSF</sequence>
<dbReference type="GO" id="GO:0008270">
    <property type="term" value="F:zinc ion binding"/>
    <property type="evidence" value="ECO:0007669"/>
    <property type="project" value="UniProtKB-KW"/>
</dbReference>
<accession>A0A371DQC4</accession>
<dbReference type="CDD" id="cd16448">
    <property type="entry name" value="RING-H2"/>
    <property type="match status" value="1"/>
</dbReference>
<dbReference type="EC" id="2.3.2.31" evidence="2"/>
<dbReference type="InterPro" id="IPR013083">
    <property type="entry name" value="Znf_RING/FYVE/PHD"/>
</dbReference>
<comment type="catalytic activity">
    <reaction evidence="1">
        <text>[E2 ubiquitin-conjugating enzyme]-S-ubiquitinyl-L-cysteine + [acceptor protein]-L-lysine = [E2 ubiquitin-conjugating enzyme]-L-cysteine + [acceptor protein]-N(6)-ubiquitinyl-L-lysine.</text>
        <dbReference type="EC" id="2.3.2.31"/>
    </reaction>
</comment>
<reference evidence="10 11" key="1">
    <citation type="journal article" date="2018" name="Biotechnol. Biofuels">
        <title>Integrative visual omics of the white-rot fungus Polyporus brumalis exposes the biotechnological potential of its oxidative enzymes for delignifying raw plant biomass.</title>
        <authorList>
            <person name="Miyauchi S."/>
            <person name="Rancon A."/>
            <person name="Drula E."/>
            <person name="Hage H."/>
            <person name="Chaduli D."/>
            <person name="Favel A."/>
            <person name="Grisel S."/>
            <person name="Henrissat B."/>
            <person name="Herpoel-Gimbert I."/>
            <person name="Ruiz-Duenas F.J."/>
            <person name="Chevret D."/>
            <person name="Hainaut M."/>
            <person name="Lin J."/>
            <person name="Wang M."/>
            <person name="Pangilinan J."/>
            <person name="Lipzen A."/>
            <person name="Lesage-Meessen L."/>
            <person name="Navarro D."/>
            <person name="Riley R."/>
            <person name="Grigoriev I.V."/>
            <person name="Zhou S."/>
            <person name="Raouche S."/>
            <person name="Rosso M.N."/>
        </authorList>
    </citation>
    <scope>NUCLEOTIDE SEQUENCE [LARGE SCALE GENOMIC DNA]</scope>
    <source>
        <strain evidence="10 11">BRFM 1820</strain>
    </source>
</reference>
<gene>
    <name evidence="10" type="ORF">OH76DRAFT_989775</name>
</gene>
<dbReference type="Gene3D" id="3.30.40.10">
    <property type="entry name" value="Zinc/RING finger domain, C3HC4 (zinc finger)"/>
    <property type="match status" value="1"/>
</dbReference>
<keyword evidence="11" id="KW-1185">Reference proteome</keyword>
<protein>
    <recommendedName>
        <fullName evidence="2">RBR-type E3 ubiquitin transferase</fullName>
        <ecNumber evidence="2">2.3.2.31</ecNumber>
    </recommendedName>
</protein>
<evidence type="ECO:0000256" key="1">
    <source>
        <dbReference type="ARBA" id="ARBA00001798"/>
    </source>
</evidence>
<evidence type="ECO:0000256" key="6">
    <source>
        <dbReference type="ARBA" id="ARBA00022771"/>
    </source>
</evidence>
<name>A0A371DQC4_9APHY</name>
<dbReference type="InterPro" id="IPR002867">
    <property type="entry name" value="IBR_dom"/>
</dbReference>
<dbReference type="STRING" id="139420.A0A371DQC4"/>
<evidence type="ECO:0000256" key="7">
    <source>
        <dbReference type="ARBA" id="ARBA00022786"/>
    </source>
</evidence>
<dbReference type="Gene3D" id="1.20.120.1750">
    <property type="match status" value="1"/>
</dbReference>
<dbReference type="GO" id="GO:0016567">
    <property type="term" value="P:protein ubiquitination"/>
    <property type="evidence" value="ECO:0007669"/>
    <property type="project" value="InterPro"/>
</dbReference>
<dbReference type="PANTHER" id="PTHR11685">
    <property type="entry name" value="RBR FAMILY RING FINGER AND IBR DOMAIN-CONTAINING"/>
    <property type="match status" value="1"/>
</dbReference>
<dbReference type="InterPro" id="IPR044066">
    <property type="entry name" value="TRIAD_supradom"/>
</dbReference>
<keyword evidence="8" id="KW-0862">Zinc</keyword>
<dbReference type="EMBL" id="KZ857384">
    <property type="protein sequence ID" value="RDX54704.1"/>
    <property type="molecule type" value="Genomic_DNA"/>
</dbReference>
<evidence type="ECO:0000256" key="4">
    <source>
        <dbReference type="ARBA" id="ARBA00022723"/>
    </source>
</evidence>
<dbReference type="SUPFAM" id="SSF57850">
    <property type="entry name" value="RING/U-box"/>
    <property type="match status" value="2"/>
</dbReference>
<evidence type="ECO:0000259" key="9">
    <source>
        <dbReference type="PROSITE" id="PS51873"/>
    </source>
</evidence>
<keyword evidence="5" id="KW-0677">Repeat</keyword>
<keyword evidence="7" id="KW-0833">Ubl conjugation pathway</keyword>
<feature type="domain" description="RING-type" evidence="9">
    <location>
        <begin position="122"/>
        <end position="326"/>
    </location>
</feature>
<evidence type="ECO:0000256" key="5">
    <source>
        <dbReference type="ARBA" id="ARBA00022737"/>
    </source>
</evidence>
<dbReference type="Proteomes" id="UP000256964">
    <property type="component" value="Unassembled WGS sequence"/>
</dbReference>
<dbReference type="Pfam" id="PF01485">
    <property type="entry name" value="IBR"/>
    <property type="match status" value="1"/>
</dbReference>
<keyword evidence="6" id="KW-0863">Zinc-finger</keyword>
<proteinExistence type="predicted"/>
<organism evidence="10 11">
    <name type="scientific">Lentinus brumalis</name>
    <dbReference type="NCBI Taxonomy" id="2498619"/>
    <lineage>
        <taxon>Eukaryota</taxon>
        <taxon>Fungi</taxon>
        <taxon>Dikarya</taxon>
        <taxon>Basidiomycota</taxon>
        <taxon>Agaricomycotina</taxon>
        <taxon>Agaricomycetes</taxon>
        <taxon>Polyporales</taxon>
        <taxon>Polyporaceae</taxon>
        <taxon>Lentinus</taxon>
    </lineage>
</organism>
<dbReference type="CDD" id="cd22584">
    <property type="entry name" value="Rcat_RBR_unk"/>
    <property type="match status" value="1"/>
</dbReference>
<keyword evidence="4" id="KW-0479">Metal-binding</keyword>
<dbReference type="GO" id="GO:0061630">
    <property type="term" value="F:ubiquitin protein ligase activity"/>
    <property type="evidence" value="ECO:0007669"/>
    <property type="project" value="UniProtKB-EC"/>
</dbReference>
<evidence type="ECO:0000313" key="11">
    <source>
        <dbReference type="Proteomes" id="UP000256964"/>
    </source>
</evidence>
<dbReference type="PROSITE" id="PS51873">
    <property type="entry name" value="TRIAD"/>
    <property type="match status" value="1"/>
</dbReference>
<dbReference type="AlphaFoldDB" id="A0A371DQC4"/>
<dbReference type="InterPro" id="IPR031127">
    <property type="entry name" value="E3_UB_ligase_RBR"/>
</dbReference>